<feature type="compositionally biased region" description="Low complexity" evidence="2">
    <location>
        <begin position="207"/>
        <end position="216"/>
    </location>
</feature>
<dbReference type="GO" id="GO:0005634">
    <property type="term" value="C:nucleus"/>
    <property type="evidence" value="ECO:0007669"/>
    <property type="project" value="UniProtKB-SubCell"/>
</dbReference>
<accession>A0AAD8DN44</accession>
<name>A0AAD8DN44_MYTSE</name>
<feature type="region of interest" description="Disordered" evidence="2">
    <location>
        <begin position="119"/>
        <end position="154"/>
    </location>
</feature>
<dbReference type="SMART" id="SM00595">
    <property type="entry name" value="MADF"/>
    <property type="match status" value="1"/>
</dbReference>
<feature type="domain" description="BESS" evidence="4">
    <location>
        <begin position="153"/>
        <end position="192"/>
    </location>
</feature>
<keyword evidence="1" id="KW-0539">Nucleus</keyword>
<dbReference type="PROSITE" id="PS51031">
    <property type="entry name" value="BESS"/>
    <property type="match status" value="1"/>
</dbReference>
<dbReference type="AlphaFoldDB" id="A0AAD8DN44"/>
<feature type="domain" description="MADF" evidence="3">
    <location>
        <begin position="16"/>
        <end position="119"/>
    </location>
</feature>
<dbReference type="GO" id="GO:0003677">
    <property type="term" value="F:DNA binding"/>
    <property type="evidence" value="ECO:0007669"/>
    <property type="project" value="InterPro"/>
</dbReference>
<dbReference type="EMBL" id="JARGEI010000024">
    <property type="protein sequence ID" value="KAJ8709452.1"/>
    <property type="molecule type" value="Genomic_DNA"/>
</dbReference>
<dbReference type="PANTHER" id="PTHR12243:SF67">
    <property type="entry name" value="COREPRESSOR OF PANGOLIN, ISOFORM A-RELATED"/>
    <property type="match status" value="1"/>
</dbReference>
<dbReference type="Proteomes" id="UP001231518">
    <property type="component" value="Chromosome 22"/>
</dbReference>
<dbReference type="GO" id="GO:0005667">
    <property type="term" value="C:transcription regulator complex"/>
    <property type="evidence" value="ECO:0007669"/>
    <property type="project" value="TreeGrafter"/>
</dbReference>
<reference evidence="5" key="1">
    <citation type="submission" date="2023-03" db="EMBL/GenBank/DDBJ databases">
        <title>Chromosome-level genomes of two armyworms, Mythimna separata and Mythimna loreyi, provide insights into the biosynthesis and reception of sex pheromones.</title>
        <authorList>
            <person name="Zhao H."/>
        </authorList>
    </citation>
    <scope>NUCLEOTIDE SEQUENCE</scope>
    <source>
        <strain evidence="5">BeijingLab</strain>
        <tissue evidence="5">Pupa</tissue>
    </source>
</reference>
<comment type="caution">
    <text evidence="5">The sequence shown here is derived from an EMBL/GenBank/DDBJ whole genome shotgun (WGS) entry which is preliminary data.</text>
</comment>
<evidence type="ECO:0000313" key="6">
    <source>
        <dbReference type="Proteomes" id="UP001231518"/>
    </source>
</evidence>
<feature type="region of interest" description="Disordered" evidence="2">
    <location>
        <begin position="194"/>
        <end position="216"/>
    </location>
</feature>
<evidence type="ECO:0000313" key="5">
    <source>
        <dbReference type="EMBL" id="KAJ8709452.1"/>
    </source>
</evidence>
<evidence type="ECO:0000256" key="2">
    <source>
        <dbReference type="SAM" id="MobiDB-lite"/>
    </source>
</evidence>
<dbReference type="InterPro" id="IPR006578">
    <property type="entry name" value="MADF-dom"/>
</dbReference>
<comment type="subcellular location">
    <subcellularLocation>
        <location evidence="1">Nucleus</location>
    </subcellularLocation>
</comment>
<dbReference type="Pfam" id="PF02944">
    <property type="entry name" value="BESS"/>
    <property type="match status" value="1"/>
</dbReference>
<dbReference type="GO" id="GO:0006357">
    <property type="term" value="P:regulation of transcription by RNA polymerase II"/>
    <property type="evidence" value="ECO:0007669"/>
    <property type="project" value="TreeGrafter"/>
</dbReference>
<organism evidence="5 6">
    <name type="scientific">Mythimna separata</name>
    <name type="common">Oriental armyworm</name>
    <name type="synonym">Pseudaletia separata</name>
    <dbReference type="NCBI Taxonomy" id="271217"/>
    <lineage>
        <taxon>Eukaryota</taxon>
        <taxon>Metazoa</taxon>
        <taxon>Ecdysozoa</taxon>
        <taxon>Arthropoda</taxon>
        <taxon>Hexapoda</taxon>
        <taxon>Insecta</taxon>
        <taxon>Pterygota</taxon>
        <taxon>Neoptera</taxon>
        <taxon>Endopterygota</taxon>
        <taxon>Lepidoptera</taxon>
        <taxon>Glossata</taxon>
        <taxon>Ditrysia</taxon>
        <taxon>Noctuoidea</taxon>
        <taxon>Noctuidae</taxon>
        <taxon>Noctuinae</taxon>
        <taxon>Hadenini</taxon>
        <taxon>Mythimna</taxon>
    </lineage>
</organism>
<gene>
    <name evidence="5" type="ORF">PYW07_009278</name>
</gene>
<keyword evidence="6" id="KW-1185">Reference proteome</keyword>
<sequence>MAWPKKKILEEILPVRIIREVEKWPVLYMRSCAEAPRDNTHFRKKVWNEVAKALIEGWDSYSPTEKECTIMDLKKKWRNLKDTFKRQVSVEKRRRQGQVVKKRKYVYFKHMSFLLPHLEPADAAADDGERPRRAPRASPRAAPPAPPPAPEHVDEDHHFLMSLLPSLRRMSHDDKLSAKMDILKVIKEVRSQAADAPLAVKRELHDAAAPADADSD</sequence>
<dbReference type="PANTHER" id="PTHR12243">
    <property type="entry name" value="MADF DOMAIN TRANSCRIPTION FACTOR"/>
    <property type="match status" value="1"/>
</dbReference>
<evidence type="ECO:0008006" key="7">
    <source>
        <dbReference type="Google" id="ProtNLM"/>
    </source>
</evidence>
<dbReference type="InterPro" id="IPR039353">
    <property type="entry name" value="TF_Adf1"/>
</dbReference>
<dbReference type="PROSITE" id="PS51029">
    <property type="entry name" value="MADF"/>
    <property type="match status" value="1"/>
</dbReference>
<feature type="compositionally biased region" description="Pro residues" evidence="2">
    <location>
        <begin position="141"/>
        <end position="150"/>
    </location>
</feature>
<protein>
    <recommendedName>
        <fullName evidence="7">MADF domain-containing protein</fullName>
    </recommendedName>
</protein>
<dbReference type="Pfam" id="PF10545">
    <property type="entry name" value="MADF_DNA_bdg"/>
    <property type="match status" value="1"/>
</dbReference>
<evidence type="ECO:0000256" key="1">
    <source>
        <dbReference type="PROSITE-ProRule" id="PRU00371"/>
    </source>
</evidence>
<proteinExistence type="predicted"/>
<evidence type="ECO:0000259" key="3">
    <source>
        <dbReference type="PROSITE" id="PS51029"/>
    </source>
</evidence>
<evidence type="ECO:0000259" key="4">
    <source>
        <dbReference type="PROSITE" id="PS51031"/>
    </source>
</evidence>
<dbReference type="InterPro" id="IPR004210">
    <property type="entry name" value="BESS_motif"/>
</dbReference>